<dbReference type="Pfam" id="PF00563">
    <property type="entry name" value="EAL"/>
    <property type="match status" value="1"/>
</dbReference>
<comment type="caution">
    <text evidence="2">The sequence shown here is derived from an EMBL/GenBank/DDBJ whole genome shotgun (WGS) entry which is preliminary data.</text>
</comment>
<name>A0ABQ1EZT3_9BACL</name>
<dbReference type="CDD" id="cd01948">
    <property type="entry name" value="EAL"/>
    <property type="match status" value="1"/>
</dbReference>
<gene>
    <name evidence="2" type="ORF">GCM10008018_46580</name>
</gene>
<dbReference type="PROSITE" id="PS50883">
    <property type="entry name" value="EAL"/>
    <property type="match status" value="1"/>
</dbReference>
<sequence length="272" mass="30914">MIPIVNVPIQYLSLKKDLARAIESDHLSLYYQPQVEMKNRHIAGIEGLVRWNHPNYGVVPPSSFIPIAEENGLIVQLGLWVMREGCMANHRFTALGLPPLPVSINISPIQLNSPAFLDDLHRIIQETGVDTQLLELEITESVEINKVDRISRMLRKVRNMGIRTAIDDFGAGLSNYHRLRHLPVDRLKLDRSLIRDIHTSDNQRFIVSAIILLANRMGIDVIAEGVEQAEQERVLLELGCSLAQGFYYGQPMTCSQWENYYSHHLGLNLYSI</sequence>
<protein>
    <recommendedName>
        <fullName evidence="1">EAL domain-containing protein</fullName>
    </recommendedName>
</protein>
<keyword evidence="3" id="KW-1185">Reference proteome</keyword>
<proteinExistence type="predicted"/>
<organism evidence="2 3">
    <name type="scientific">Paenibacillus marchantiophytorum</name>
    <dbReference type="NCBI Taxonomy" id="1619310"/>
    <lineage>
        <taxon>Bacteria</taxon>
        <taxon>Bacillati</taxon>
        <taxon>Bacillota</taxon>
        <taxon>Bacilli</taxon>
        <taxon>Bacillales</taxon>
        <taxon>Paenibacillaceae</taxon>
        <taxon>Paenibacillus</taxon>
    </lineage>
</organism>
<evidence type="ECO:0000259" key="1">
    <source>
        <dbReference type="PROSITE" id="PS50883"/>
    </source>
</evidence>
<evidence type="ECO:0000313" key="3">
    <source>
        <dbReference type="Proteomes" id="UP000615455"/>
    </source>
</evidence>
<reference evidence="3" key="1">
    <citation type="journal article" date="2019" name="Int. J. Syst. Evol. Microbiol.">
        <title>The Global Catalogue of Microorganisms (GCM) 10K type strain sequencing project: providing services to taxonomists for standard genome sequencing and annotation.</title>
        <authorList>
            <consortium name="The Broad Institute Genomics Platform"/>
            <consortium name="The Broad Institute Genome Sequencing Center for Infectious Disease"/>
            <person name="Wu L."/>
            <person name="Ma J."/>
        </authorList>
    </citation>
    <scope>NUCLEOTIDE SEQUENCE [LARGE SCALE GENOMIC DNA]</scope>
    <source>
        <strain evidence="3">CGMCC 1.15043</strain>
    </source>
</reference>
<dbReference type="PANTHER" id="PTHR33121:SF70">
    <property type="entry name" value="SIGNALING PROTEIN YKOW"/>
    <property type="match status" value="1"/>
</dbReference>
<dbReference type="InterPro" id="IPR050706">
    <property type="entry name" value="Cyclic-di-GMP_PDE-like"/>
</dbReference>
<dbReference type="PANTHER" id="PTHR33121">
    <property type="entry name" value="CYCLIC DI-GMP PHOSPHODIESTERASE PDEF"/>
    <property type="match status" value="1"/>
</dbReference>
<accession>A0ABQ1EZT3</accession>
<dbReference type="Proteomes" id="UP000615455">
    <property type="component" value="Unassembled WGS sequence"/>
</dbReference>
<dbReference type="EMBL" id="BMHE01000028">
    <property type="protein sequence ID" value="GFZ94855.1"/>
    <property type="molecule type" value="Genomic_DNA"/>
</dbReference>
<dbReference type="SUPFAM" id="SSF141868">
    <property type="entry name" value="EAL domain-like"/>
    <property type="match status" value="1"/>
</dbReference>
<dbReference type="Gene3D" id="3.20.20.450">
    <property type="entry name" value="EAL domain"/>
    <property type="match status" value="1"/>
</dbReference>
<evidence type="ECO:0000313" key="2">
    <source>
        <dbReference type="EMBL" id="GFZ94855.1"/>
    </source>
</evidence>
<dbReference type="InterPro" id="IPR035919">
    <property type="entry name" value="EAL_sf"/>
</dbReference>
<dbReference type="InterPro" id="IPR001633">
    <property type="entry name" value="EAL_dom"/>
</dbReference>
<dbReference type="SMART" id="SM00052">
    <property type="entry name" value="EAL"/>
    <property type="match status" value="1"/>
</dbReference>
<feature type="domain" description="EAL" evidence="1">
    <location>
        <begin position="11"/>
        <end position="265"/>
    </location>
</feature>